<dbReference type="PROSITE" id="PS00973">
    <property type="entry name" value="USP_2"/>
    <property type="match status" value="1"/>
</dbReference>
<dbReference type="InterPro" id="IPR050164">
    <property type="entry name" value="Peptidase_C19"/>
</dbReference>
<feature type="region of interest" description="Disordered" evidence="10">
    <location>
        <begin position="1"/>
        <end position="23"/>
    </location>
</feature>
<feature type="region of interest" description="Disordered" evidence="10">
    <location>
        <begin position="1644"/>
        <end position="1663"/>
    </location>
</feature>
<keyword evidence="5" id="KW-0645">Protease</keyword>
<evidence type="ECO:0000256" key="4">
    <source>
        <dbReference type="ARBA" id="ARBA00012759"/>
    </source>
</evidence>
<dbReference type="GO" id="GO:0016579">
    <property type="term" value="P:protein deubiquitination"/>
    <property type="evidence" value="ECO:0007669"/>
    <property type="project" value="InterPro"/>
</dbReference>
<dbReference type="GO" id="GO:0006508">
    <property type="term" value="P:proteolysis"/>
    <property type="evidence" value="ECO:0007669"/>
    <property type="project" value="UniProtKB-KW"/>
</dbReference>
<dbReference type="Gene3D" id="3.90.70.10">
    <property type="entry name" value="Cysteine proteinases"/>
    <property type="match status" value="1"/>
</dbReference>
<feature type="region of interest" description="Disordered" evidence="10">
    <location>
        <begin position="168"/>
        <end position="192"/>
    </location>
</feature>
<proteinExistence type="inferred from homology"/>
<evidence type="ECO:0000259" key="11">
    <source>
        <dbReference type="PROSITE" id="PS50235"/>
    </source>
</evidence>
<dbReference type="InterPro" id="IPR018200">
    <property type="entry name" value="USP_CS"/>
</dbReference>
<evidence type="ECO:0000256" key="9">
    <source>
        <dbReference type="ARBA" id="ARBA00023242"/>
    </source>
</evidence>
<dbReference type="PANTHER" id="PTHR24006:SF722">
    <property type="entry name" value="UBIQUITIN CARBOXYL-TERMINAL HYDROLASE 48"/>
    <property type="match status" value="1"/>
</dbReference>
<feature type="region of interest" description="Disordered" evidence="10">
    <location>
        <begin position="1563"/>
        <end position="1611"/>
    </location>
</feature>
<reference evidence="12" key="1">
    <citation type="submission" date="2023-08" db="EMBL/GenBank/DDBJ databases">
        <authorList>
            <person name="Audoor S."/>
            <person name="Bilcke G."/>
        </authorList>
    </citation>
    <scope>NUCLEOTIDE SEQUENCE</scope>
</reference>
<feature type="compositionally biased region" description="Polar residues" evidence="10">
    <location>
        <begin position="172"/>
        <end position="181"/>
    </location>
</feature>
<dbReference type="InterPro" id="IPR001394">
    <property type="entry name" value="Peptidase_C19_UCH"/>
</dbReference>
<comment type="similarity">
    <text evidence="3">Belongs to the peptidase C19 family.</text>
</comment>
<dbReference type="PANTHER" id="PTHR24006">
    <property type="entry name" value="UBIQUITIN CARBOXYL-TERMINAL HYDROLASE"/>
    <property type="match status" value="1"/>
</dbReference>
<dbReference type="Pfam" id="PF00443">
    <property type="entry name" value="UCH"/>
    <property type="match status" value="1"/>
</dbReference>
<name>A0AAD2PV13_9STRA</name>
<protein>
    <recommendedName>
        <fullName evidence="4">ubiquitinyl hydrolase 1</fullName>
        <ecNumber evidence="4">3.4.19.12</ecNumber>
    </recommendedName>
</protein>
<keyword evidence="13" id="KW-1185">Reference proteome</keyword>
<evidence type="ECO:0000313" key="12">
    <source>
        <dbReference type="EMBL" id="CAJ1953284.1"/>
    </source>
</evidence>
<dbReference type="GO" id="GO:0005829">
    <property type="term" value="C:cytosol"/>
    <property type="evidence" value="ECO:0007669"/>
    <property type="project" value="TreeGrafter"/>
</dbReference>
<keyword evidence="7" id="KW-0378">Hydrolase</keyword>
<dbReference type="EMBL" id="CAKOGP040001825">
    <property type="protein sequence ID" value="CAJ1953284.1"/>
    <property type="molecule type" value="Genomic_DNA"/>
</dbReference>
<keyword evidence="8" id="KW-0788">Thiol protease</keyword>
<dbReference type="Proteomes" id="UP001295423">
    <property type="component" value="Unassembled WGS sequence"/>
</dbReference>
<organism evidence="12 13">
    <name type="scientific">Cylindrotheca closterium</name>
    <dbReference type="NCBI Taxonomy" id="2856"/>
    <lineage>
        <taxon>Eukaryota</taxon>
        <taxon>Sar</taxon>
        <taxon>Stramenopiles</taxon>
        <taxon>Ochrophyta</taxon>
        <taxon>Bacillariophyta</taxon>
        <taxon>Bacillariophyceae</taxon>
        <taxon>Bacillariophycidae</taxon>
        <taxon>Bacillariales</taxon>
        <taxon>Bacillariaceae</taxon>
        <taxon>Cylindrotheca</taxon>
    </lineage>
</organism>
<accession>A0AAD2PV13</accession>
<dbReference type="GO" id="GO:0004843">
    <property type="term" value="F:cysteine-type deubiquitinase activity"/>
    <property type="evidence" value="ECO:0007669"/>
    <property type="project" value="UniProtKB-EC"/>
</dbReference>
<feature type="domain" description="USP" evidence="11">
    <location>
        <begin position="370"/>
        <end position="703"/>
    </location>
</feature>
<evidence type="ECO:0000256" key="8">
    <source>
        <dbReference type="ARBA" id="ARBA00022807"/>
    </source>
</evidence>
<comment type="caution">
    <text evidence="12">The sequence shown here is derived from an EMBL/GenBank/DDBJ whole genome shotgun (WGS) entry which is preliminary data.</text>
</comment>
<gene>
    <name evidence="12" type="ORF">CYCCA115_LOCUS13953</name>
</gene>
<keyword evidence="6" id="KW-0833">Ubl conjugation pathway</keyword>
<dbReference type="GO" id="GO:0005634">
    <property type="term" value="C:nucleus"/>
    <property type="evidence" value="ECO:0007669"/>
    <property type="project" value="UniProtKB-SubCell"/>
</dbReference>
<evidence type="ECO:0000256" key="2">
    <source>
        <dbReference type="ARBA" id="ARBA00004123"/>
    </source>
</evidence>
<evidence type="ECO:0000256" key="7">
    <source>
        <dbReference type="ARBA" id="ARBA00022801"/>
    </source>
</evidence>
<dbReference type="PROSITE" id="PS50235">
    <property type="entry name" value="USP_3"/>
    <property type="match status" value="1"/>
</dbReference>
<evidence type="ECO:0000256" key="10">
    <source>
        <dbReference type="SAM" id="MobiDB-lite"/>
    </source>
</evidence>
<comment type="subcellular location">
    <subcellularLocation>
        <location evidence="2">Nucleus</location>
    </subcellularLocation>
</comment>
<evidence type="ECO:0000256" key="6">
    <source>
        <dbReference type="ARBA" id="ARBA00022786"/>
    </source>
</evidence>
<evidence type="ECO:0000256" key="3">
    <source>
        <dbReference type="ARBA" id="ARBA00009085"/>
    </source>
</evidence>
<evidence type="ECO:0000313" key="13">
    <source>
        <dbReference type="Proteomes" id="UP001295423"/>
    </source>
</evidence>
<comment type="catalytic activity">
    <reaction evidence="1">
        <text>Thiol-dependent hydrolysis of ester, thioester, amide, peptide and isopeptide bonds formed by the C-terminal Gly of ubiquitin (a 76-residue protein attached to proteins as an intracellular targeting signal).</text>
        <dbReference type="EC" id="3.4.19.12"/>
    </reaction>
</comment>
<dbReference type="SUPFAM" id="SSF54001">
    <property type="entry name" value="Cysteine proteinases"/>
    <property type="match status" value="1"/>
</dbReference>
<keyword evidence="9" id="KW-0539">Nucleus</keyword>
<feature type="compositionally biased region" description="Basic and acidic residues" evidence="10">
    <location>
        <begin position="1"/>
        <end position="10"/>
    </location>
</feature>
<evidence type="ECO:0000256" key="5">
    <source>
        <dbReference type="ARBA" id="ARBA00022670"/>
    </source>
</evidence>
<dbReference type="InterPro" id="IPR038765">
    <property type="entry name" value="Papain-like_cys_pep_sf"/>
</dbReference>
<evidence type="ECO:0000256" key="1">
    <source>
        <dbReference type="ARBA" id="ARBA00000707"/>
    </source>
</evidence>
<sequence length="1769" mass="200257">MRSGRSRENVSVKAKASPKPLPGDKEFENYLALTEYEVLQDPYRGLQSRQQSLETGISITTPWNACVWGTLTPEKNEHLDEVAVVRHVGHCACPSMKAWTRKLHESNKKRGKGRKRAKLSSPSQLDDFYAVGIRPTDKSYRCQCDFNPLCLASAGGVINDILVERSKDTVEETNGGTSKSAPGSEEPGSMQMGTKIHRKPLHENLKGDNVDNSSRLSATSVLELVDDNTNGKNENDDVFTFMEIDPNTKRNAIGLKPLCQNSRNVEGDPGHVFTMELPNIDEDKIHYSQPTKTRIRLLRKSFTLEGSRIERYISACLRASDYEFNHRENQNVDKYLSTIAAWERTLRFVSPARQSKVDNLSALLNLSIPPGIENLGATCYLNTQLQCLAQNPVFLNGIFSWRPGNSTHSMNAVISKMQLLLAKMVVGGDCKLSTLDFSNALGLQHNEQQDPNEFARLLFERMEESFQQCDNEGDLKNLLRRIFQGTTTYQTICMTCGQSSERSENFMDLNLPIVRQEKTKGNGREMKIKDYFGGKMVDTDVQHCLNDYLCAEVLDGDNQYFCSKCSSKQDANRLLKLTALPPVLNVQLSRYVFDLSQYVKKKLSDKVLLPTTLSVPKRDGSEVCYKLCAVMRHQGTSAYAGHYIAEAMDWVTGQWFEFNDEVVKHLPAGPSNSYDSPGTNEMSEVQVAPIGSKDAYNMYYVDGKYLKENAIQEIVRRESRFTRDPIGSTSDQQDILSKIAQQRTDKYSTLYDMCHKDTLLADRLRRREIGIRKYMFRDSSSLAVVSVEPLIWVDADTLRKFLRLDDGLDERIRSEGPILCHKPLLCKHTKLHPVTSRRGKILHRSTFNAYVSLLKAEQSRFREESKLCGDCNPVCDVVISLSKNLICDQCSKSYSSLLATRLKLLKDIKELYDCLDPSLDNRDLQFYSEGEDFDCSGDAFVFAVSKRMVTRYRNSFKGLIHKFSKLNDETAGSKLASKEDSYLEGLDRLDLSLFQCEYDSDLTNASSKRTANVTITELDMYFNSEIICEHKKCNEMNDRRNVRFVSWGVWQRLKAVFPEAIELKRARVLKGAHFEDHGCATCREEKTRTEETISDLKKWAKDTSEDRELMRLLKENDVNCFQTDPSASYRLVHRKDLSHWRSVVKKVSEARQLCFKKSQELLKHLSSRIFPKHRNDMFQCNQFLDGNFSTSLVPLVCQERKQVIHDHIFQSLDSNCDKEEGTRALAIWVTVLPDPTYRSFVASLAKLLQMLRPSYLNQHNVERACQSSGDQGHAVFSNYERAADAYHPTIQSIEKEQGSEDCSAFTVVLDGASKFYRVSPPVCHVEQSADRMLPFLAVDYEFQEACINHITANNIPTTKSKRSAVCVDGTNPQEPILVESDVECAPTLPKQYKLRVFNLADTGSIGEAINCLENRSTVLAVEEEKGLFGFVRRSTRKKKSQYPLGCLINEMETKVDTHLNVAALKLLLFERCQVSITGRKLTLAVFWKGNHQGQLDIRSEWIEKPVSDLVKDIQAQSKEEFRSETLYDPSTELYVFHQRDNTGSSQGLDESVMDSLLQTAIYHKTEGTKTSNGKNRKRKQSAERGFQGTLLHSGPSVQKTNSDSSDDGQRISKPMDAALRKDRATNIPSVEGLAALEKPASCLSESDDDIPKASPFASRQTTKVKLAENSNDDKHDDFHHDIVYVESTQEFPIDTKDPDKRIDFIVEGPSNNCILHDSVVSQVLSILGESADQSTCWDAVEWAIKTHPDERNQESLVATVVNKVLESYD</sequence>
<dbReference type="InterPro" id="IPR028889">
    <property type="entry name" value="USP"/>
</dbReference>
<dbReference type="EC" id="3.4.19.12" evidence="4"/>